<accession>A0ABQ7EGN4</accession>
<evidence type="ECO:0000313" key="3">
    <source>
        <dbReference type="Proteomes" id="UP000266723"/>
    </source>
</evidence>
<organism evidence="2 3">
    <name type="scientific">Brassica cretica</name>
    <name type="common">Mustard</name>
    <dbReference type="NCBI Taxonomy" id="69181"/>
    <lineage>
        <taxon>Eukaryota</taxon>
        <taxon>Viridiplantae</taxon>
        <taxon>Streptophyta</taxon>
        <taxon>Embryophyta</taxon>
        <taxon>Tracheophyta</taxon>
        <taxon>Spermatophyta</taxon>
        <taxon>Magnoliopsida</taxon>
        <taxon>eudicotyledons</taxon>
        <taxon>Gunneridae</taxon>
        <taxon>Pentapetalae</taxon>
        <taxon>rosids</taxon>
        <taxon>malvids</taxon>
        <taxon>Brassicales</taxon>
        <taxon>Brassicaceae</taxon>
        <taxon>Brassiceae</taxon>
        <taxon>Brassica</taxon>
    </lineage>
</organism>
<feature type="chain" id="PRO_5046660837" description="Clp R domain-containing protein" evidence="1">
    <location>
        <begin position="24"/>
        <end position="112"/>
    </location>
</feature>
<evidence type="ECO:0008006" key="4">
    <source>
        <dbReference type="Google" id="ProtNLM"/>
    </source>
</evidence>
<reference evidence="2 3" key="1">
    <citation type="journal article" date="2020" name="BMC Genomics">
        <title>Intraspecific diversification of the crop wild relative Brassica cretica Lam. using demographic model selection.</title>
        <authorList>
            <person name="Kioukis A."/>
            <person name="Michalopoulou V.A."/>
            <person name="Briers L."/>
            <person name="Pirintsos S."/>
            <person name="Studholme D.J."/>
            <person name="Pavlidis P."/>
            <person name="Sarris P.F."/>
        </authorList>
    </citation>
    <scope>NUCLEOTIDE SEQUENCE [LARGE SCALE GENOMIC DNA]</scope>
    <source>
        <strain evidence="3">cv. PFS-1207/04</strain>
    </source>
</reference>
<protein>
    <recommendedName>
        <fullName evidence="4">Clp R domain-containing protein</fullName>
    </recommendedName>
</protein>
<proteinExistence type="predicted"/>
<dbReference type="EMBL" id="QGKV02000299">
    <property type="protein sequence ID" value="KAF3595641.1"/>
    <property type="molecule type" value="Genomic_DNA"/>
</dbReference>
<dbReference type="Proteomes" id="UP000266723">
    <property type="component" value="Unassembled WGS sequence"/>
</dbReference>
<comment type="caution">
    <text evidence="2">The sequence shown here is derived from an EMBL/GenBank/DDBJ whole genome shotgun (WGS) entry which is preliminary data.</text>
</comment>
<name>A0ABQ7EGN4_BRACR</name>
<evidence type="ECO:0000313" key="2">
    <source>
        <dbReference type="EMBL" id="KAF3595641.1"/>
    </source>
</evidence>
<feature type="signal peptide" evidence="1">
    <location>
        <begin position="1"/>
        <end position="23"/>
    </location>
</feature>
<dbReference type="InterPro" id="IPR036628">
    <property type="entry name" value="Clp_N_dom_sf"/>
</dbReference>
<gene>
    <name evidence="2" type="ORF">DY000_02026079</name>
</gene>
<keyword evidence="1" id="KW-0732">Signal</keyword>
<keyword evidence="3" id="KW-1185">Reference proteome</keyword>
<evidence type="ECO:0000256" key="1">
    <source>
        <dbReference type="SAM" id="SignalP"/>
    </source>
</evidence>
<dbReference type="Gene3D" id="1.10.1780.10">
    <property type="entry name" value="Clp, N-terminal domain"/>
    <property type="match status" value="1"/>
</dbReference>
<sequence length="112" mass="12718">MLFLASSMLSLSLVILFIRRINLVMDKVANRPRRFAFLRYEIEEQYESYSRDAQKGHNYIGSEHLLLGLLREGEGVQLVSWTQSPLVDGIALSDLGGFDLFSSLGTMRMETS</sequence>